<evidence type="ECO:0000256" key="1">
    <source>
        <dbReference type="SAM" id="MobiDB-lite"/>
    </source>
</evidence>
<evidence type="ECO:0000313" key="2">
    <source>
        <dbReference type="EMBL" id="KAJ7640239.1"/>
    </source>
</evidence>
<name>A0AAD7C6L8_MYCRO</name>
<dbReference type="EMBL" id="JARKIE010000430">
    <property type="protein sequence ID" value="KAJ7640239.1"/>
    <property type="molecule type" value="Genomic_DNA"/>
</dbReference>
<sequence>MNHGGAHSRSTEERGARPGWREDECGKENEKLRRSKAMRARRTTRNAGVQKNATVKRGSRPGFREGHASRAGSRSRAEKSSADRASEYPRMKGTRAGEETQKRKKEKGNRENTGKGNRAARMNEDRNHLAATAPVMSRRNAEAARRSRIQGEECHELDGKKQDDAEGRH</sequence>
<keyword evidence="3" id="KW-1185">Reference proteome</keyword>
<feature type="region of interest" description="Disordered" evidence="1">
    <location>
        <begin position="1"/>
        <end position="169"/>
    </location>
</feature>
<feature type="compositionally biased region" description="Basic and acidic residues" evidence="1">
    <location>
        <begin position="9"/>
        <end position="32"/>
    </location>
</feature>
<organism evidence="2 3">
    <name type="scientific">Mycena rosella</name>
    <name type="common">Pink bonnet</name>
    <name type="synonym">Agaricus rosellus</name>
    <dbReference type="NCBI Taxonomy" id="1033263"/>
    <lineage>
        <taxon>Eukaryota</taxon>
        <taxon>Fungi</taxon>
        <taxon>Dikarya</taxon>
        <taxon>Basidiomycota</taxon>
        <taxon>Agaricomycotina</taxon>
        <taxon>Agaricomycetes</taxon>
        <taxon>Agaricomycetidae</taxon>
        <taxon>Agaricales</taxon>
        <taxon>Marasmiineae</taxon>
        <taxon>Mycenaceae</taxon>
        <taxon>Mycena</taxon>
    </lineage>
</organism>
<dbReference type="AlphaFoldDB" id="A0AAD7C6L8"/>
<feature type="compositionally biased region" description="Basic and acidic residues" evidence="1">
    <location>
        <begin position="139"/>
        <end position="169"/>
    </location>
</feature>
<accession>A0AAD7C6L8</accession>
<gene>
    <name evidence="2" type="ORF">B0H17DRAFT_1149025</name>
</gene>
<proteinExistence type="predicted"/>
<dbReference type="Proteomes" id="UP001221757">
    <property type="component" value="Unassembled WGS sequence"/>
</dbReference>
<feature type="compositionally biased region" description="Basic residues" evidence="1">
    <location>
        <begin position="33"/>
        <end position="44"/>
    </location>
</feature>
<protein>
    <submittedName>
        <fullName evidence="2">Uncharacterized protein</fullName>
    </submittedName>
</protein>
<evidence type="ECO:0000313" key="3">
    <source>
        <dbReference type="Proteomes" id="UP001221757"/>
    </source>
</evidence>
<reference evidence="2" key="1">
    <citation type="submission" date="2023-03" db="EMBL/GenBank/DDBJ databases">
        <title>Massive genome expansion in bonnet fungi (Mycena s.s.) driven by repeated elements and novel gene families across ecological guilds.</title>
        <authorList>
            <consortium name="Lawrence Berkeley National Laboratory"/>
            <person name="Harder C.B."/>
            <person name="Miyauchi S."/>
            <person name="Viragh M."/>
            <person name="Kuo A."/>
            <person name="Thoen E."/>
            <person name="Andreopoulos B."/>
            <person name="Lu D."/>
            <person name="Skrede I."/>
            <person name="Drula E."/>
            <person name="Henrissat B."/>
            <person name="Morin E."/>
            <person name="Kohler A."/>
            <person name="Barry K."/>
            <person name="LaButti K."/>
            <person name="Morin E."/>
            <person name="Salamov A."/>
            <person name="Lipzen A."/>
            <person name="Mereny Z."/>
            <person name="Hegedus B."/>
            <person name="Baldrian P."/>
            <person name="Stursova M."/>
            <person name="Weitz H."/>
            <person name="Taylor A."/>
            <person name="Grigoriev I.V."/>
            <person name="Nagy L.G."/>
            <person name="Martin F."/>
            <person name="Kauserud H."/>
        </authorList>
    </citation>
    <scope>NUCLEOTIDE SEQUENCE</scope>
    <source>
        <strain evidence="2">CBHHK067</strain>
    </source>
</reference>
<feature type="compositionally biased region" description="Basic and acidic residues" evidence="1">
    <location>
        <begin position="75"/>
        <end position="101"/>
    </location>
</feature>
<comment type="caution">
    <text evidence="2">The sequence shown here is derived from an EMBL/GenBank/DDBJ whole genome shotgun (WGS) entry which is preliminary data.</text>
</comment>